<dbReference type="Pfam" id="PF13506">
    <property type="entry name" value="Glyco_transf_21"/>
    <property type="match status" value="1"/>
</dbReference>
<dbReference type="GO" id="GO:0008120">
    <property type="term" value="F:ceramide glucosyltransferase activity"/>
    <property type="evidence" value="ECO:0007669"/>
    <property type="project" value="UniProtKB-EC"/>
</dbReference>
<comment type="caution">
    <text evidence="16">The sequence shown here is derived from an EMBL/GenBank/DDBJ whole genome shotgun (WGS) entry which is preliminary data.</text>
</comment>
<evidence type="ECO:0000256" key="7">
    <source>
        <dbReference type="ARBA" id="ARBA00022676"/>
    </source>
</evidence>
<dbReference type="GO" id="GO:0016020">
    <property type="term" value="C:membrane"/>
    <property type="evidence" value="ECO:0007669"/>
    <property type="project" value="UniProtKB-SubCell"/>
</dbReference>
<evidence type="ECO:0000313" key="16">
    <source>
        <dbReference type="EMBL" id="ONH69604.1"/>
    </source>
</evidence>
<protein>
    <recommendedName>
        <fullName evidence="6">Ceramide glucosyltransferase</fullName>
        <ecNumber evidence="5">2.4.1.80</ecNumber>
    </recommendedName>
    <alternativeName>
        <fullName evidence="13">Glucosylceramide synthase</fullName>
    </alternativeName>
    <alternativeName>
        <fullName evidence="14">UDP-glucose ceramide glucosyltransferase</fullName>
    </alternativeName>
    <alternativeName>
        <fullName evidence="12">UDP-glucose:N-acylsphingosine D-glucosyltransferase</fullName>
    </alternativeName>
</protein>
<evidence type="ECO:0000256" key="10">
    <source>
        <dbReference type="ARBA" id="ARBA00022989"/>
    </source>
</evidence>
<dbReference type="UniPathway" id="UPA00222"/>
<evidence type="ECO:0000256" key="11">
    <source>
        <dbReference type="ARBA" id="ARBA00023136"/>
    </source>
</evidence>
<feature type="transmembrane region" description="Helical" evidence="15">
    <location>
        <begin position="54"/>
        <end position="75"/>
    </location>
</feature>
<evidence type="ECO:0000256" key="3">
    <source>
        <dbReference type="ARBA" id="ARBA00004991"/>
    </source>
</evidence>
<evidence type="ECO:0000256" key="2">
    <source>
        <dbReference type="ARBA" id="ARBA00004760"/>
    </source>
</evidence>
<evidence type="ECO:0000256" key="1">
    <source>
        <dbReference type="ARBA" id="ARBA00004141"/>
    </source>
</evidence>
<evidence type="ECO:0000256" key="15">
    <source>
        <dbReference type="SAM" id="Phobius"/>
    </source>
</evidence>
<dbReference type="PANTHER" id="PTHR12726:SF0">
    <property type="entry name" value="CERAMIDE GLUCOSYLTRANSFERASE"/>
    <property type="match status" value="1"/>
</dbReference>
<dbReference type="Gene3D" id="3.90.550.10">
    <property type="entry name" value="Spore Coat Polysaccharide Biosynthesis Protein SpsA, Chain A"/>
    <property type="match status" value="1"/>
</dbReference>
<proteinExistence type="inferred from homology"/>
<dbReference type="VEuPathDB" id="FungiDB:BON22_0400"/>
<organism evidence="16 17">
    <name type="scientific">Cyberlindnera fabianii</name>
    <name type="common">Yeast</name>
    <name type="synonym">Hansenula fabianii</name>
    <dbReference type="NCBI Taxonomy" id="36022"/>
    <lineage>
        <taxon>Eukaryota</taxon>
        <taxon>Fungi</taxon>
        <taxon>Dikarya</taxon>
        <taxon>Ascomycota</taxon>
        <taxon>Saccharomycotina</taxon>
        <taxon>Saccharomycetes</taxon>
        <taxon>Phaffomycetales</taxon>
        <taxon>Phaffomycetaceae</taxon>
        <taxon>Cyberlindnera</taxon>
    </lineage>
</organism>
<name>A0A1V2LCX0_CYBFA</name>
<evidence type="ECO:0000256" key="14">
    <source>
        <dbReference type="ARBA" id="ARBA00032575"/>
    </source>
</evidence>
<evidence type="ECO:0000256" key="9">
    <source>
        <dbReference type="ARBA" id="ARBA00022692"/>
    </source>
</evidence>
<dbReference type="EMBL" id="MPUK01000001">
    <property type="protein sequence ID" value="ONH69604.1"/>
    <property type="molecule type" value="Genomic_DNA"/>
</dbReference>
<dbReference type="InterPro" id="IPR025993">
    <property type="entry name" value="Ceramide_glucosylTrfase"/>
</dbReference>
<evidence type="ECO:0000256" key="12">
    <source>
        <dbReference type="ARBA" id="ARBA00031017"/>
    </source>
</evidence>
<evidence type="ECO:0000256" key="8">
    <source>
        <dbReference type="ARBA" id="ARBA00022679"/>
    </source>
</evidence>
<evidence type="ECO:0000313" key="17">
    <source>
        <dbReference type="Proteomes" id="UP000189513"/>
    </source>
</evidence>
<keyword evidence="10 15" id="KW-1133">Transmembrane helix</keyword>
<evidence type="ECO:0000256" key="13">
    <source>
        <dbReference type="ARBA" id="ARBA00031543"/>
    </source>
</evidence>
<evidence type="ECO:0000256" key="4">
    <source>
        <dbReference type="ARBA" id="ARBA00006739"/>
    </source>
</evidence>
<reference evidence="17" key="1">
    <citation type="journal article" date="2017" name="Genome Announc.">
        <title>Genome sequences of Cyberlindnera fabianii 65, Pichia kudriavzevii 129, and Saccharomyces cerevisiae 131 isolated from fermented masau fruits in Zimbabwe.</title>
        <authorList>
            <person name="van Rijswijck I.M.H."/>
            <person name="Derks M.F.L."/>
            <person name="Abee T."/>
            <person name="de Ridder D."/>
            <person name="Smid E.J."/>
        </authorList>
    </citation>
    <scope>NUCLEOTIDE SEQUENCE [LARGE SCALE GENOMIC DNA]</scope>
    <source>
        <strain evidence="17">65</strain>
    </source>
</reference>
<accession>A0A1V2LCX0</accession>
<dbReference type="Proteomes" id="UP000189513">
    <property type="component" value="Unassembled WGS sequence"/>
</dbReference>
<comment type="subcellular location">
    <subcellularLocation>
        <location evidence="1">Membrane</location>
        <topology evidence="1">Multi-pass membrane protein</topology>
    </subcellularLocation>
</comment>
<gene>
    <name evidence="16" type="ORF">BON22_0400</name>
</gene>
<keyword evidence="17" id="KW-1185">Reference proteome</keyword>
<keyword evidence="8 16" id="KW-0808">Transferase</keyword>
<comment type="pathway">
    <text evidence="2">Lipid metabolism; sphingolipid metabolism.</text>
</comment>
<keyword evidence="9 15" id="KW-0812">Transmembrane</keyword>
<dbReference type="SUPFAM" id="SSF53448">
    <property type="entry name" value="Nucleotide-diphospho-sugar transferases"/>
    <property type="match status" value="1"/>
</dbReference>
<evidence type="ECO:0000256" key="5">
    <source>
        <dbReference type="ARBA" id="ARBA00012699"/>
    </source>
</evidence>
<comment type="pathway">
    <text evidence="3">Sphingolipid metabolism.</text>
</comment>
<sequence length="524" mass="59401">MTNTLVRRVGAASLIAHLVTASIQERATIPTSVPKMESPIIVEPEYTLSGIKWVLSWIGLIWWIAMALITTYGFTEILMKFNSPKYKPQSVSFDSEGEVIDSDELEGVTILRPVKGIDTEMELCLESCLQQRYPKNKMQVLFCVEDASDPAVPVIQALIQKYSKSLSVQLLIDQDYVNNHFGPNPKINNLAKGFTAAKFDIVWVIDSNVWVSPGTLLRSVTALKSSTDNGRRTTNRPVRIVHHVPLALSTSTSNDSSNLGARLDEMFLHTSHAKFYVFFNKASFAVCVNGKSNMYRISDLDRAVVSISKGENKVINNKDNIAAEALKYVKNPKEGIRFFSRYIGEDNMIGIAIWEMGGRTGMTGDVVCQPLGGVVKNGIMDYVNRRVRWLRVRKYMVLAATLIEPTTESLVIGVFGSYGISNLFLEGKGMWWLLALHELVWCCTDYVQTMVFMKYSSQDQLRQYEAPFFLHYSEQKLELRYWLPIWILRELLALPIWIIAMLGHEIDWRNRPFKINADLSAEEL</sequence>
<keyword evidence="7" id="KW-0328">Glycosyltransferase</keyword>
<evidence type="ECO:0000256" key="6">
    <source>
        <dbReference type="ARBA" id="ARBA00019988"/>
    </source>
</evidence>
<comment type="similarity">
    <text evidence="4">Belongs to the glycosyltransferase 2 family.</text>
</comment>
<dbReference type="PANTHER" id="PTHR12726">
    <property type="entry name" value="CERAMIDE GLUCOSYLTRANSFERASE"/>
    <property type="match status" value="1"/>
</dbReference>
<dbReference type="OMA" id="IVWIIDC"/>
<dbReference type="EC" id="2.4.1.80" evidence="5"/>
<dbReference type="GO" id="GO:0006679">
    <property type="term" value="P:glucosylceramide biosynthetic process"/>
    <property type="evidence" value="ECO:0007669"/>
    <property type="project" value="TreeGrafter"/>
</dbReference>
<dbReference type="STRING" id="36022.A0A1V2LCX0"/>
<keyword evidence="11 15" id="KW-0472">Membrane</keyword>
<dbReference type="InterPro" id="IPR029044">
    <property type="entry name" value="Nucleotide-diphossugar_trans"/>
</dbReference>
<dbReference type="AlphaFoldDB" id="A0A1V2LCX0"/>